<dbReference type="PANTHER" id="PTHR13088">
    <property type="entry name" value="FAS APOPTOTIC INHIBITORY MOLECULE FAIM"/>
    <property type="match status" value="1"/>
</dbReference>
<evidence type="ECO:0000313" key="2">
    <source>
        <dbReference type="EMBL" id="CAD7620231.1"/>
    </source>
</evidence>
<sequence length="408" mass="46775">MSNLLRIHMKLLPKFHIKSPNICFFRFNICLNHKKNTLSLISVRCLTSNQKSYQKYKSNHSLAERQNASQNEVTIGAKVKQTTQDITYFGVILLGVSVTAIILWAIFRELFSSVSPSVLYSNALKLCKSDVRVVEAIGDPIKGFGEMSSRGRRRHVSSLEYEKDGQQVIRVKFYLKGSKTSGTVHLEAFKRSSKSKYRYLFVELDNSRHVIVLEDNRRLEDNVKLDPMSDLVAVWDVPLCDRVHRIEFEHGTTTGKRVLKVDGQEIVRREWMFKLVGSEAFEIKGEEGQVYAKCEILINASTGFTYEYSMVVNGKQLKKFKEKQSKVMSTWIVEIGDQMWRIALEKETLDIWVNGVKAETNHEFADEGTEMHFLIESQHKACIKTISSGNKKEGIVYSLIVNDKEITN</sequence>
<dbReference type="InterPro" id="IPR010695">
    <property type="entry name" value="FAIM1"/>
</dbReference>
<dbReference type="EMBL" id="OC854746">
    <property type="protein sequence ID" value="CAD7620231.1"/>
    <property type="molecule type" value="Genomic_DNA"/>
</dbReference>
<dbReference type="GO" id="GO:0005744">
    <property type="term" value="C:TIM23 mitochondrial import inner membrane translocase complex"/>
    <property type="evidence" value="ECO:0007669"/>
    <property type="project" value="InterPro"/>
</dbReference>
<keyword evidence="1" id="KW-0812">Transmembrane</keyword>
<gene>
    <name evidence="2" type="ORF">OSB1V03_LOCUS725</name>
</gene>
<dbReference type="PANTHER" id="PTHR13088:SF3">
    <property type="entry name" value="FAS APOPTOTIC INHIBITORY MOLECULE 1"/>
    <property type="match status" value="1"/>
</dbReference>
<dbReference type="Gene3D" id="3.10.450.320">
    <property type="entry name" value="Mitochondrial import inner membrane translocase subunit Tim21"/>
    <property type="match status" value="1"/>
</dbReference>
<dbReference type="OrthoDB" id="6262731at2759"/>
<dbReference type="InterPro" id="IPR038513">
    <property type="entry name" value="FAIM1_dom_sf"/>
</dbReference>
<organism evidence="2">
    <name type="scientific">Medioppia subpectinata</name>
    <dbReference type="NCBI Taxonomy" id="1979941"/>
    <lineage>
        <taxon>Eukaryota</taxon>
        <taxon>Metazoa</taxon>
        <taxon>Ecdysozoa</taxon>
        <taxon>Arthropoda</taxon>
        <taxon>Chelicerata</taxon>
        <taxon>Arachnida</taxon>
        <taxon>Acari</taxon>
        <taxon>Acariformes</taxon>
        <taxon>Sarcoptiformes</taxon>
        <taxon>Oribatida</taxon>
        <taxon>Brachypylina</taxon>
        <taxon>Oppioidea</taxon>
        <taxon>Oppiidae</taxon>
        <taxon>Medioppia</taxon>
    </lineage>
</organism>
<dbReference type="InterPro" id="IPR013261">
    <property type="entry name" value="Tim21"/>
</dbReference>
<keyword evidence="1" id="KW-1133">Transmembrane helix</keyword>
<reference evidence="2" key="1">
    <citation type="submission" date="2020-11" db="EMBL/GenBank/DDBJ databases">
        <authorList>
            <person name="Tran Van P."/>
        </authorList>
    </citation>
    <scope>NUCLEOTIDE SEQUENCE</scope>
</reference>
<proteinExistence type="predicted"/>
<dbReference type="Pfam" id="PF08294">
    <property type="entry name" value="TIM21"/>
    <property type="match status" value="1"/>
</dbReference>
<dbReference type="Pfam" id="PF06905">
    <property type="entry name" value="FAIM1"/>
    <property type="match status" value="1"/>
</dbReference>
<dbReference type="Proteomes" id="UP000759131">
    <property type="component" value="Unassembled WGS sequence"/>
</dbReference>
<dbReference type="AlphaFoldDB" id="A0A7R9KEH9"/>
<feature type="transmembrane region" description="Helical" evidence="1">
    <location>
        <begin position="86"/>
        <end position="107"/>
    </location>
</feature>
<dbReference type="InterPro" id="IPR038552">
    <property type="entry name" value="Tim21_IMS_sf"/>
</dbReference>
<accession>A0A7R9KEH9</accession>
<evidence type="ECO:0008006" key="4">
    <source>
        <dbReference type="Google" id="ProtNLM"/>
    </source>
</evidence>
<keyword evidence="3" id="KW-1185">Reference proteome</keyword>
<evidence type="ECO:0000313" key="3">
    <source>
        <dbReference type="Proteomes" id="UP000759131"/>
    </source>
</evidence>
<feature type="non-terminal residue" evidence="2">
    <location>
        <position position="1"/>
    </location>
</feature>
<dbReference type="Gene3D" id="2.40.128.180">
    <property type="match status" value="2"/>
</dbReference>
<dbReference type="GO" id="GO:1902042">
    <property type="term" value="P:negative regulation of extrinsic apoptotic signaling pathway via death domain receptors"/>
    <property type="evidence" value="ECO:0007669"/>
    <property type="project" value="TreeGrafter"/>
</dbReference>
<protein>
    <recommendedName>
        <fullName evidence="4">Mitochondrial import inner membrane translocase subunit Tim21</fullName>
    </recommendedName>
</protein>
<name>A0A7R9KEH9_9ACAR</name>
<evidence type="ECO:0000256" key="1">
    <source>
        <dbReference type="SAM" id="Phobius"/>
    </source>
</evidence>
<dbReference type="FunFam" id="2.40.128.180:FF:000001">
    <property type="entry name" value="Fas apoptotic inhibitory molecule 1"/>
    <property type="match status" value="1"/>
</dbReference>
<dbReference type="GO" id="GO:0030150">
    <property type="term" value="P:protein import into mitochondrial matrix"/>
    <property type="evidence" value="ECO:0007669"/>
    <property type="project" value="InterPro"/>
</dbReference>
<dbReference type="EMBL" id="CAJPIZ010000171">
    <property type="protein sequence ID" value="CAG2100661.1"/>
    <property type="molecule type" value="Genomic_DNA"/>
</dbReference>
<keyword evidence="1" id="KW-0472">Membrane</keyword>